<dbReference type="Pfam" id="PF07429">
    <property type="entry name" value="Glyco_transf_56"/>
    <property type="match status" value="1"/>
</dbReference>
<keyword evidence="5" id="KW-0472">Membrane</keyword>
<dbReference type="AlphaFoldDB" id="D5EH17"/>
<evidence type="ECO:0000313" key="6">
    <source>
        <dbReference type="EMBL" id="ADE57849.1"/>
    </source>
</evidence>
<dbReference type="GO" id="GO:0008417">
    <property type="term" value="F:fucosyltransferase activity"/>
    <property type="evidence" value="ECO:0007669"/>
    <property type="project" value="InterPro"/>
</dbReference>
<evidence type="ECO:0000256" key="4">
    <source>
        <dbReference type="ARBA" id="ARBA00022679"/>
    </source>
</evidence>
<dbReference type="GO" id="GO:0009246">
    <property type="term" value="P:enterobacterial common antigen biosynthetic process"/>
    <property type="evidence" value="ECO:0007669"/>
    <property type="project" value="InterPro"/>
</dbReference>
<dbReference type="CAZy" id="GT56">
    <property type="family name" value="Glycosyltransferase Family 56"/>
</dbReference>
<organism evidence="6 7">
    <name type="scientific">Aminobacterium colombiense (strain DSM 12261 / ALA-1)</name>
    <dbReference type="NCBI Taxonomy" id="572547"/>
    <lineage>
        <taxon>Bacteria</taxon>
        <taxon>Thermotogati</taxon>
        <taxon>Synergistota</taxon>
        <taxon>Synergistia</taxon>
        <taxon>Synergistales</taxon>
        <taxon>Aminobacteriaceae</taxon>
        <taxon>Aminobacterium</taxon>
    </lineage>
</organism>
<evidence type="ECO:0000313" key="7">
    <source>
        <dbReference type="Proteomes" id="UP000002366"/>
    </source>
</evidence>
<keyword evidence="4 6" id="KW-0808">Transferase</keyword>
<protein>
    <submittedName>
        <fullName evidence="6">4-alpha-L-fucosyltransferase</fullName>
    </submittedName>
</protein>
<sequence length="361" mass="41799">MQIVHLLPDSLYSKKFLEVLAINTEAIKHFVLLPENPKYIDISSPLFGSLDIACFSRKNRIQRISCLKEYVEKTDKLVAHCLDDNVLLLLLCYPSLANKVCWVLWGGDLYYRVIRPHDIKSWLREKARERVIPQIPQVGMLVDGDYELLKKWYGFRGKRHELFYPLPSPLGTYSVDNNMEVEREIKILVGNSADPSNNHKEIFEVLASKKLSEWNIKIICPLSYGDRNYASQIANYGRSLLGERFSPLFDFMSCDKYVAFMGNMNIVIMNHRRQQGLGNILLALSLGKKVYVRSDTTSYAFFKSRNIEVYDTLRIKFQSVEDLLTCNASEAKDISSKIKSYFSDENGIRLWKKFFEDILNS</sequence>
<name>D5EH17_AMICL</name>
<dbReference type="InterPro" id="IPR009993">
    <property type="entry name" value="WecF"/>
</dbReference>
<proteinExistence type="predicted"/>
<keyword evidence="1" id="KW-1003">Cell membrane</keyword>
<evidence type="ECO:0000256" key="5">
    <source>
        <dbReference type="ARBA" id="ARBA00023136"/>
    </source>
</evidence>
<dbReference type="STRING" id="572547.Amico_1735"/>
<evidence type="ECO:0000256" key="3">
    <source>
        <dbReference type="ARBA" id="ARBA00022676"/>
    </source>
</evidence>
<dbReference type="Proteomes" id="UP000002366">
    <property type="component" value="Chromosome"/>
</dbReference>
<keyword evidence="2" id="KW-0997">Cell inner membrane</keyword>
<dbReference type="EMBL" id="CP001997">
    <property type="protein sequence ID" value="ADE57849.1"/>
    <property type="molecule type" value="Genomic_DNA"/>
</dbReference>
<gene>
    <name evidence="6" type="ordered locus">Amico_1735</name>
</gene>
<accession>D5EH17</accession>
<keyword evidence="3 6" id="KW-0328">Glycosyltransferase</keyword>
<keyword evidence="7" id="KW-1185">Reference proteome</keyword>
<dbReference type="RefSeq" id="WP_013049111.1">
    <property type="nucleotide sequence ID" value="NC_014011.1"/>
</dbReference>
<dbReference type="KEGG" id="aco:Amico_1735"/>
<evidence type="ECO:0000256" key="1">
    <source>
        <dbReference type="ARBA" id="ARBA00022475"/>
    </source>
</evidence>
<dbReference type="OrthoDB" id="1083028at2"/>
<reference evidence="6 7" key="1">
    <citation type="journal article" date="2010" name="Stand. Genomic Sci.">
        <title>Complete genome sequence of Aminobacterium colombiense type strain (ALA-1).</title>
        <authorList>
            <person name="Chertkov O."/>
            <person name="Sikorski J."/>
            <person name="Brambilla E."/>
            <person name="Lapidus A."/>
            <person name="Copeland A."/>
            <person name="Glavina Del Rio T."/>
            <person name="Nolan M."/>
            <person name="Lucas S."/>
            <person name="Tice H."/>
            <person name="Cheng J.F."/>
            <person name="Han C."/>
            <person name="Detter J.C."/>
            <person name="Bruce D."/>
            <person name="Tapia R."/>
            <person name="Goodwin L."/>
            <person name="Pitluck S."/>
            <person name="Liolios K."/>
            <person name="Ivanova N."/>
            <person name="Mavromatis K."/>
            <person name="Ovchinnikova G."/>
            <person name="Pati A."/>
            <person name="Chen A."/>
            <person name="Palaniappan K."/>
            <person name="Land M."/>
            <person name="Hauser L."/>
            <person name="Chang Y.J."/>
            <person name="Jeffries C.D."/>
            <person name="Spring S."/>
            <person name="Rohde M."/>
            <person name="Goker M."/>
            <person name="Bristow J."/>
            <person name="Eisen J.A."/>
            <person name="Markowitz V."/>
            <person name="Hugenholtz P."/>
            <person name="Kyrpides N.C."/>
            <person name="Klenk H.P."/>
        </authorList>
    </citation>
    <scope>NUCLEOTIDE SEQUENCE [LARGE SCALE GENOMIC DNA]</scope>
    <source>
        <strain evidence="7">DSM 12261 / ALA-1</strain>
    </source>
</reference>
<evidence type="ECO:0000256" key="2">
    <source>
        <dbReference type="ARBA" id="ARBA00022519"/>
    </source>
</evidence>
<dbReference type="eggNOG" id="ENOG5032RNI">
    <property type="taxonomic scope" value="Bacteria"/>
</dbReference>
<dbReference type="HOGENOM" id="CLU_061161_0_0_0"/>